<dbReference type="AlphaFoldDB" id="A0AAV5U8Y2"/>
<organism evidence="1 2">
    <name type="scientific">Pristionchus entomophagus</name>
    <dbReference type="NCBI Taxonomy" id="358040"/>
    <lineage>
        <taxon>Eukaryota</taxon>
        <taxon>Metazoa</taxon>
        <taxon>Ecdysozoa</taxon>
        <taxon>Nematoda</taxon>
        <taxon>Chromadorea</taxon>
        <taxon>Rhabditida</taxon>
        <taxon>Rhabditina</taxon>
        <taxon>Diplogasteromorpha</taxon>
        <taxon>Diplogasteroidea</taxon>
        <taxon>Neodiplogasteridae</taxon>
        <taxon>Pristionchus</taxon>
    </lineage>
</organism>
<protein>
    <submittedName>
        <fullName evidence="1">Uncharacterized protein</fullName>
    </submittedName>
</protein>
<comment type="caution">
    <text evidence="1">The sequence shown here is derived from an EMBL/GenBank/DDBJ whole genome shotgun (WGS) entry which is preliminary data.</text>
</comment>
<keyword evidence="2" id="KW-1185">Reference proteome</keyword>
<dbReference type="EMBL" id="BTSX01000006">
    <property type="protein sequence ID" value="GMT03017.1"/>
    <property type="molecule type" value="Genomic_DNA"/>
</dbReference>
<evidence type="ECO:0000313" key="1">
    <source>
        <dbReference type="EMBL" id="GMT03017.1"/>
    </source>
</evidence>
<feature type="non-terminal residue" evidence="1">
    <location>
        <position position="1"/>
    </location>
</feature>
<name>A0AAV5U8Y2_9BILA</name>
<gene>
    <name evidence="1" type="ORF">PENTCL1PPCAC_25191</name>
</gene>
<dbReference type="Proteomes" id="UP001432027">
    <property type="component" value="Unassembled WGS sequence"/>
</dbReference>
<proteinExistence type="predicted"/>
<evidence type="ECO:0000313" key="2">
    <source>
        <dbReference type="Proteomes" id="UP001432027"/>
    </source>
</evidence>
<sequence>NDKWLINKEFYFTGSVYCHNSKERTNFPAWFVKRSGKEVEITEAECSETLICIISTRYNETCPSGAVCHPLLDYGGIRCPVEHRLSQLNGTKLTGEMEKLICDETKGLWTIEEQQDIEIYPGANIYCE</sequence>
<feature type="non-terminal residue" evidence="1">
    <location>
        <position position="128"/>
    </location>
</feature>
<accession>A0AAV5U8Y2</accession>
<reference evidence="1" key="1">
    <citation type="submission" date="2023-10" db="EMBL/GenBank/DDBJ databases">
        <title>Genome assembly of Pristionchus species.</title>
        <authorList>
            <person name="Yoshida K."/>
            <person name="Sommer R.J."/>
        </authorList>
    </citation>
    <scope>NUCLEOTIDE SEQUENCE</scope>
    <source>
        <strain evidence="1">RS0144</strain>
    </source>
</reference>